<feature type="compositionally biased region" description="Basic and acidic residues" evidence="7">
    <location>
        <begin position="922"/>
        <end position="938"/>
    </location>
</feature>
<feature type="compositionally biased region" description="Basic and acidic residues" evidence="7">
    <location>
        <begin position="762"/>
        <end position="888"/>
    </location>
</feature>
<keyword evidence="4 6" id="KW-0143">Chaperone</keyword>
<dbReference type="InterPro" id="IPR017998">
    <property type="entry name" value="Chaperone_TCP-1"/>
</dbReference>
<dbReference type="PANTHER" id="PTHR11353">
    <property type="entry name" value="CHAPERONIN"/>
    <property type="match status" value="1"/>
</dbReference>
<feature type="compositionally biased region" description="Basic and acidic residues" evidence="7">
    <location>
        <begin position="979"/>
        <end position="1034"/>
    </location>
</feature>
<dbReference type="PROSITE" id="PS50088">
    <property type="entry name" value="ANK_REPEAT"/>
    <property type="match status" value="2"/>
</dbReference>
<dbReference type="Gene3D" id="1.10.560.10">
    <property type="entry name" value="GroEL-like equatorial domain"/>
    <property type="match status" value="1"/>
</dbReference>
<dbReference type="SMART" id="SM00456">
    <property type="entry name" value="WW"/>
    <property type="match status" value="1"/>
</dbReference>
<dbReference type="Proteomes" id="UP001152797">
    <property type="component" value="Unassembled WGS sequence"/>
</dbReference>
<name>A0A9P1DDP0_9DINO</name>
<dbReference type="PROSITE" id="PS00995">
    <property type="entry name" value="TCP1_3"/>
    <property type="match status" value="1"/>
</dbReference>
<feature type="compositionally biased region" description="Low complexity" evidence="7">
    <location>
        <begin position="955"/>
        <end position="973"/>
    </location>
</feature>
<dbReference type="SMART" id="SM00248">
    <property type="entry name" value="ANK"/>
    <property type="match status" value="3"/>
</dbReference>
<dbReference type="EMBL" id="CAMXCT010004257">
    <property type="protein sequence ID" value="CAI4008361.1"/>
    <property type="molecule type" value="Genomic_DNA"/>
</dbReference>
<dbReference type="InterPro" id="IPR002110">
    <property type="entry name" value="Ankyrin_rpt"/>
</dbReference>
<dbReference type="GO" id="GO:0140662">
    <property type="term" value="F:ATP-dependent protein folding chaperone"/>
    <property type="evidence" value="ECO:0007669"/>
    <property type="project" value="InterPro"/>
</dbReference>
<keyword evidence="3 6" id="KW-0067">ATP-binding</keyword>
<evidence type="ECO:0000256" key="1">
    <source>
        <dbReference type="ARBA" id="ARBA00008020"/>
    </source>
</evidence>
<dbReference type="InterPro" id="IPR032675">
    <property type="entry name" value="LRR_dom_sf"/>
</dbReference>
<protein>
    <submittedName>
        <fullName evidence="10">Tankyrase</fullName>
    </submittedName>
</protein>
<organism evidence="9">
    <name type="scientific">Cladocopium goreaui</name>
    <dbReference type="NCBI Taxonomy" id="2562237"/>
    <lineage>
        <taxon>Eukaryota</taxon>
        <taxon>Sar</taxon>
        <taxon>Alveolata</taxon>
        <taxon>Dinophyceae</taxon>
        <taxon>Suessiales</taxon>
        <taxon>Symbiodiniaceae</taxon>
        <taxon>Cladocopium</taxon>
    </lineage>
</organism>
<feature type="domain" description="WW" evidence="8">
    <location>
        <begin position="1078"/>
        <end position="1112"/>
    </location>
</feature>
<feature type="region of interest" description="Disordered" evidence="7">
    <location>
        <begin position="666"/>
        <end position="1086"/>
    </location>
</feature>
<dbReference type="SUPFAM" id="SSF51045">
    <property type="entry name" value="WW domain"/>
    <property type="match status" value="1"/>
</dbReference>
<dbReference type="GO" id="GO:0005524">
    <property type="term" value="F:ATP binding"/>
    <property type="evidence" value="ECO:0007669"/>
    <property type="project" value="UniProtKB-KW"/>
</dbReference>
<dbReference type="Pfam" id="PF00118">
    <property type="entry name" value="Cpn60_TCP1"/>
    <property type="match status" value="1"/>
</dbReference>
<evidence type="ECO:0000256" key="6">
    <source>
        <dbReference type="RuleBase" id="RU004187"/>
    </source>
</evidence>
<dbReference type="Gene3D" id="1.25.40.20">
    <property type="entry name" value="Ankyrin repeat-containing domain"/>
    <property type="match status" value="1"/>
</dbReference>
<dbReference type="Gene3D" id="3.80.10.10">
    <property type="entry name" value="Ribonuclease Inhibitor"/>
    <property type="match status" value="1"/>
</dbReference>
<evidence type="ECO:0000256" key="3">
    <source>
        <dbReference type="ARBA" id="ARBA00022840"/>
    </source>
</evidence>
<feature type="compositionally biased region" description="Basic and acidic residues" evidence="7">
    <location>
        <begin position="725"/>
        <end position="752"/>
    </location>
</feature>
<gene>
    <name evidence="9" type="ORF">C1SCF055_LOCUS33810</name>
</gene>
<feature type="compositionally biased region" description="Basic residues" evidence="7">
    <location>
        <begin position="702"/>
        <end position="714"/>
    </location>
</feature>
<dbReference type="PROSITE" id="PS00751">
    <property type="entry name" value="TCP1_2"/>
    <property type="match status" value="1"/>
</dbReference>
<reference evidence="10 11" key="2">
    <citation type="submission" date="2024-05" db="EMBL/GenBank/DDBJ databases">
        <authorList>
            <person name="Chen Y."/>
            <person name="Shah S."/>
            <person name="Dougan E. K."/>
            <person name="Thang M."/>
            <person name="Chan C."/>
        </authorList>
    </citation>
    <scope>NUCLEOTIDE SEQUENCE [LARGE SCALE GENOMIC DNA]</scope>
</reference>
<dbReference type="InterPro" id="IPR002194">
    <property type="entry name" value="Chaperonin_TCP-1_CS"/>
</dbReference>
<dbReference type="Pfam" id="PF00397">
    <property type="entry name" value="WW"/>
    <property type="match status" value="1"/>
</dbReference>
<dbReference type="GO" id="GO:0016887">
    <property type="term" value="F:ATP hydrolysis activity"/>
    <property type="evidence" value="ECO:0007669"/>
    <property type="project" value="InterPro"/>
</dbReference>
<feature type="repeat" description="ANK" evidence="5">
    <location>
        <begin position="207"/>
        <end position="239"/>
    </location>
</feature>
<evidence type="ECO:0000313" key="11">
    <source>
        <dbReference type="Proteomes" id="UP001152797"/>
    </source>
</evidence>
<evidence type="ECO:0000256" key="2">
    <source>
        <dbReference type="ARBA" id="ARBA00022741"/>
    </source>
</evidence>
<dbReference type="OrthoDB" id="411233at2759"/>
<dbReference type="SUPFAM" id="SSF48592">
    <property type="entry name" value="GroEL equatorial domain-like"/>
    <property type="match status" value="1"/>
</dbReference>
<dbReference type="GO" id="GO:0051082">
    <property type="term" value="F:unfolded protein binding"/>
    <property type="evidence" value="ECO:0007669"/>
    <property type="project" value="InterPro"/>
</dbReference>
<dbReference type="PROSITE" id="PS50297">
    <property type="entry name" value="ANK_REP_REGION"/>
    <property type="match status" value="2"/>
</dbReference>
<keyword evidence="5" id="KW-0040">ANK repeat</keyword>
<keyword evidence="2 6" id="KW-0547">Nucleotide-binding</keyword>
<feature type="repeat" description="ANK" evidence="5">
    <location>
        <begin position="174"/>
        <end position="206"/>
    </location>
</feature>
<evidence type="ECO:0000256" key="5">
    <source>
        <dbReference type="PROSITE-ProRule" id="PRU00023"/>
    </source>
</evidence>
<dbReference type="InterPro" id="IPR027413">
    <property type="entry name" value="GROEL-like_equatorial_sf"/>
</dbReference>
<dbReference type="Pfam" id="PF13637">
    <property type="entry name" value="Ank_4"/>
    <property type="match status" value="1"/>
</dbReference>
<evidence type="ECO:0000256" key="4">
    <source>
        <dbReference type="ARBA" id="ARBA00023186"/>
    </source>
</evidence>
<dbReference type="Gene3D" id="2.20.70.10">
    <property type="match status" value="1"/>
</dbReference>
<dbReference type="InterPro" id="IPR002423">
    <property type="entry name" value="Cpn60/GroEL/TCP-1"/>
</dbReference>
<dbReference type="PRINTS" id="PR00304">
    <property type="entry name" value="TCOMPLEXTCP1"/>
</dbReference>
<comment type="caution">
    <text evidence="9">The sequence shown here is derived from an EMBL/GenBank/DDBJ whole genome shotgun (WGS) entry which is preliminary data.</text>
</comment>
<dbReference type="CDD" id="cd00201">
    <property type="entry name" value="WW"/>
    <property type="match status" value="1"/>
</dbReference>
<dbReference type="PROSITE" id="PS00750">
    <property type="entry name" value="TCP1_1"/>
    <property type="match status" value="1"/>
</dbReference>
<sequence length="1296" mass="145181">MATAMETLKINDGTTMQITRLPDIDDETWAEVKTYVESNPDTAKALQNFAKNPDAMRGWLQTQAIAEHYNTKLSNGDTPVQDRVKSLESDAELGPIFEDIKKNGLEAAMKYYQDEELMLKISQKMGGLPSELNPVLQKIEDTAMTLHEAAKRGDVQAVQTFLDKKKPLDSQDYKGITPLGYAIGANRIAVVKLLLDSRANPYAVDSSGNSGLHYAAGYGRKELLEYLLKVGANVNQPNAQGLTPLGAATQNRQEATMAVLKVSPRVMSAPVGQLAVDEYGNPFIILEDLKLSCATAVLHDIDQSQLFPCPLLWGVARPHVQQKSLILDVSGVKSVKDDHEEEDIAEELPQDEAMEEAEEGFEEAFEAEPEDAEAEAADDAEGEAEAEVFEDTMEDADPEAAEAEAEAEETFEDAVDPDLDAEAEAVEAEALEIDHGVEELDELDAPEVPEEFEELQQVLDEKPPSQPWWLKRAFWKVREGRYVLRLRQKMRTAKDAEAFCDALAKQIEEAKENDQMLVFEDFDISQNPIPNEQIEMMFSLLTDTTVQIERLRAFGIPTLDDAAAVMLSGWLQGVVPETAPTELHLSDCAITAVGFKAIMEALSENGTFPADDPKKPDEGKLPVYLRIEDNYIDNSIIQESIDEGVATAMKKKDKIEHSDTVKCRILIRGDEKEDNPYKQKEGEPPDPADAPPPKQVREKGKGKGRSGKGSKGSKGRTYQYWGSSSRKDSEKGGKGGRWERQEYHTPKPRSEYSEWQSSRKVTYKDSNDKPNKWSKDSTWGRESKQTKYDDKSYDKYDKSYDNYGKNEKYEKNNSKDSWSKQTKDDKWNSKQSKDDKWNSKQSKDDKWNSKQSKDDKWNSKQSKDDKWNSSKWDSKQDSNRNDRDDKWKSSGSKSWESNSNWEKQGVAAYTGGRSQAQNSQKWDSKGSWKEDSWKKSSESTENGRGSYGHTPRPSPKTSYSSPSTSSVSAVPRAAQSKISEAERSRRWGDRGDSGKGKSWSREDGSRGKNAKDSKEGGGKSQSSKEAKGKGRSKSEPFTAFRAPTRGSAAEMTRKRPGGSEAPEGKRQKTSAPAGSGRDSLPPNWEKHWSDQYGTHYYWNKETGQSTWDEQAKKKRLSGLDAHKANILAAKAVSDSVRSSMGPRGMDKMVVGPDGDVTVTNDGATILEKMDVNHQIAKLLVELSKSQDHEIGDGTTGVVVMAGALLEKAGDRHFTWGYLGSPFSWQKGWIKMDINCDTKRKRDIHIYIYTVYIYVYLKNTNAQYQLWYNLNWQWLLTVCKRFTGFCLPKRCGVPLDP</sequence>
<dbReference type="InterPro" id="IPR036020">
    <property type="entry name" value="WW_dom_sf"/>
</dbReference>
<dbReference type="EMBL" id="CAMXCT030004257">
    <property type="protein sequence ID" value="CAL4795673.1"/>
    <property type="molecule type" value="Genomic_DNA"/>
</dbReference>
<evidence type="ECO:0000259" key="8">
    <source>
        <dbReference type="PROSITE" id="PS50020"/>
    </source>
</evidence>
<dbReference type="InterPro" id="IPR036770">
    <property type="entry name" value="Ankyrin_rpt-contain_sf"/>
</dbReference>
<proteinExistence type="inferred from homology"/>
<keyword evidence="11" id="KW-1185">Reference proteome</keyword>
<reference evidence="9" key="1">
    <citation type="submission" date="2022-10" db="EMBL/GenBank/DDBJ databases">
        <authorList>
            <person name="Chen Y."/>
            <person name="Dougan E. K."/>
            <person name="Chan C."/>
            <person name="Rhodes N."/>
            <person name="Thang M."/>
        </authorList>
    </citation>
    <scope>NUCLEOTIDE SEQUENCE</scope>
</reference>
<feature type="compositionally biased region" description="Low complexity" evidence="7">
    <location>
        <begin position="889"/>
        <end position="903"/>
    </location>
</feature>
<dbReference type="EMBL" id="CAMXCT020004257">
    <property type="protein sequence ID" value="CAL1161736.1"/>
    <property type="molecule type" value="Genomic_DNA"/>
</dbReference>
<dbReference type="InterPro" id="IPR001202">
    <property type="entry name" value="WW_dom"/>
</dbReference>
<feature type="compositionally biased region" description="Pro residues" evidence="7">
    <location>
        <begin position="685"/>
        <end position="694"/>
    </location>
</feature>
<feature type="compositionally biased region" description="Basic and acidic residues" evidence="7">
    <location>
        <begin position="666"/>
        <end position="683"/>
    </location>
</feature>
<accession>A0A9P1DDP0</accession>
<dbReference type="PROSITE" id="PS50020">
    <property type="entry name" value="WW_DOMAIN_2"/>
    <property type="match status" value="1"/>
</dbReference>
<evidence type="ECO:0000313" key="9">
    <source>
        <dbReference type="EMBL" id="CAI4008361.1"/>
    </source>
</evidence>
<evidence type="ECO:0000313" key="10">
    <source>
        <dbReference type="EMBL" id="CAL4795673.1"/>
    </source>
</evidence>
<comment type="similarity">
    <text evidence="1 6">Belongs to the TCP-1 chaperonin family.</text>
</comment>
<dbReference type="SUPFAM" id="SSF48403">
    <property type="entry name" value="Ankyrin repeat"/>
    <property type="match status" value="1"/>
</dbReference>
<evidence type="ECO:0000256" key="7">
    <source>
        <dbReference type="SAM" id="MobiDB-lite"/>
    </source>
</evidence>